<organism evidence="3 4">
    <name type="scientific">Euplotes crassus</name>
    <dbReference type="NCBI Taxonomy" id="5936"/>
    <lineage>
        <taxon>Eukaryota</taxon>
        <taxon>Sar</taxon>
        <taxon>Alveolata</taxon>
        <taxon>Ciliophora</taxon>
        <taxon>Intramacronucleata</taxon>
        <taxon>Spirotrichea</taxon>
        <taxon>Hypotrichia</taxon>
        <taxon>Euplotida</taxon>
        <taxon>Euplotidae</taxon>
        <taxon>Moneuplotes</taxon>
    </lineage>
</organism>
<dbReference type="Gene3D" id="3.30.40.10">
    <property type="entry name" value="Zinc/RING finger domain, C3HC4 (zinc finger)"/>
    <property type="match status" value="1"/>
</dbReference>
<comment type="caution">
    <text evidence="3">The sequence shown here is derived from an EMBL/GenBank/DDBJ whole genome shotgun (WGS) entry which is preliminary data.</text>
</comment>
<dbReference type="GO" id="GO:0000209">
    <property type="term" value="P:protein polyubiquitination"/>
    <property type="evidence" value="ECO:0007669"/>
    <property type="project" value="TreeGrafter"/>
</dbReference>
<dbReference type="InterPro" id="IPR015915">
    <property type="entry name" value="Kelch-typ_b-propeller"/>
</dbReference>
<protein>
    <recommendedName>
        <fullName evidence="2">RING-type domain-containing protein</fullName>
    </recommendedName>
</protein>
<accession>A0AAD1UMK3</accession>
<dbReference type="PANTHER" id="PTHR46016:SF1">
    <property type="entry name" value="RING-TYPE DOMAIN-CONTAINING PROTEIN"/>
    <property type="match status" value="1"/>
</dbReference>
<keyword evidence="1" id="KW-0479">Metal-binding</keyword>
<feature type="domain" description="RING-type" evidence="2">
    <location>
        <begin position="13"/>
        <end position="52"/>
    </location>
</feature>
<sequence length="420" mass="48525">MEAIPEGKDKFMCPSCMCVVNNPVECLECETPFCKECFDSWFNNTSECMQCRNKDGCKKLNRHLKAELSRTSFQCTRGCGQEILYEKFHAHEDSCDGVLVASENRESMIIPENSKLKNKLFVLDREKPELLRYDTEKNSRIKVSLEFTKDRKSSFPSQFQFVFFRPINRMFVIGGSNNPTPKVEKWIVMQRAGAGAAVFEEFLLNTSMTGWEILTDHWKVIRKFALGLPRYAHTSIGIENNYIYSIGGKDEKASTIVERYELDGNSEVHCELNFPRYYASACTFDEKYIYVYGGYDNTTKQILNKIERIDHLNPEVTPSLYELDVNDLPCLTGSLLSQYNENSILILGGRNRKFNSNAYYFDCQELAVKCCSLRSKNPNKKNLFAYQSDYTIIENDHGNDRFVFYIDSLLDEYTLKSLVL</sequence>
<dbReference type="InterPro" id="IPR006652">
    <property type="entry name" value="Kelch_1"/>
</dbReference>
<dbReference type="PANTHER" id="PTHR46016">
    <property type="entry name" value="ZINC FINGER, RING/FYVE/PHD-TYPE"/>
    <property type="match status" value="1"/>
</dbReference>
<dbReference type="PROSITE" id="PS50089">
    <property type="entry name" value="ZF_RING_2"/>
    <property type="match status" value="1"/>
</dbReference>
<evidence type="ECO:0000256" key="1">
    <source>
        <dbReference type="PROSITE-ProRule" id="PRU00175"/>
    </source>
</evidence>
<proteinExistence type="predicted"/>
<dbReference type="Proteomes" id="UP001295684">
    <property type="component" value="Unassembled WGS sequence"/>
</dbReference>
<dbReference type="EMBL" id="CAMPGE010011231">
    <property type="protein sequence ID" value="CAI2370068.1"/>
    <property type="molecule type" value="Genomic_DNA"/>
</dbReference>
<evidence type="ECO:0000313" key="4">
    <source>
        <dbReference type="Proteomes" id="UP001295684"/>
    </source>
</evidence>
<reference evidence="3" key="1">
    <citation type="submission" date="2023-07" db="EMBL/GenBank/DDBJ databases">
        <authorList>
            <consortium name="AG Swart"/>
            <person name="Singh M."/>
            <person name="Singh A."/>
            <person name="Seah K."/>
            <person name="Emmerich C."/>
        </authorList>
    </citation>
    <scope>NUCLEOTIDE SEQUENCE</scope>
    <source>
        <strain evidence="3">DP1</strain>
    </source>
</reference>
<dbReference type="GO" id="GO:0008270">
    <property type="term" value="F:zinc ion binding"/>
    <property type="evidence" value="ECO:0007669"/>
    <property type="project" value="UniProtKB-KW"/>
</dbReference>
<dbReference type="InterPro" id="IPR051438">
    <property type="entry name" value="RNF_E3_ubiq-protein_ligase"/>
</dbReference>
<dbReference type="GO" id="GO:0006511">
    <property type="term" value="P:ubiquitin-dependent protein catabolic process"/>
    <property type="evidence" value="ECO:0007669"/>
    <property type="project" value="TreeGrafter"/>
</dbReference>
<dbReference type="GO" id="GO:0061630">
    <property type="term" value="F:ubiquitin protein ligase activity"/>
    <property type="evidence" value="ECO:0007669"/>
    <property type="project" value="TreeGrafter"/>
</dbReference>
<keyword evidence="4" id="KW-1185">Reference proteome</keyword>
<keyword evidence="1" id="KW-0862">Zinc</keyword>
<dbReference type="SUPFAM" id="SSF117281">
    <property type="entry name" value="Kelch motif"/>
    <property type="match status" value="1"/>
</dbReference>
<evidence type="ECO:0000313" key="3">
    <source>
        <dbReference type="EMBL" id="CAI2370068.1"/>
    </source>
</evidence>
<dbReference type="InterPro" id="IPR001841">
    <property type="entry name" value="Znf_RING"/>
</dbReference>
<dbReference type="Pfam" id="PF01344">
    <property type="entry name" value="Kelch_1"/>
    <property type="match status" value="1"/>
</dbReference>
<dbReference type="Gene3D" id="2.120.10.80">
    <property type="entry name" value="Kelch-type beta propeller"/>
    <property type="match status" value="1"/>
</dbReference>
<name>A0AAD1UMK3_EUPCR</name>
<evidence type="ECO:0000259" key="2">
    <source>
        <dbReference type="PROSITE" id="PS50089"/>
    </source>
</evidence>
<keyword evidence="1" id="KW-0863">Zinc-finger</keyword>
<gene>
    <name evidence="3" type="ORF">ECRASSUSDP1_LOCUS11376</name>
</gene>
<dbReference type="InterPro" id="IPR013083">
    <property type="entry name" value="Znf_RING/FYVE/PHD"/>
</dbReference>
<dbReference type="AlphaFoldDB" id="A0AAD1UMK3"/>
<dbReference type="SUPFAM" id="SSF57850">
    <property type="entry name" value="RING/U-box"/>
    <property type="match status" value="1"/>
</dbReference>